<gene>
    <name evidence="3" type="ORF">GB882_02750</name>
</gene>
<evidence type="ECO:0000313" key="3">
    <source>
        <dbReference type="EMBL" id="MPV87574.1"/>
    </source>
</evidence>
<dbReference type="EMBL" id="WHPD01000601">
    <property type="protein sequence ID" value="MPV87574.1"/>
    <property type="molecule type" value="Genomic_DNA"/>
</dbReference>
<evidence type="ECO:0000256" key="1">
    <source>
        <dbReference type="SAM" id="Phobius"/>
    </source>
</evidence>
<dbReference type="AlphaFoldDB" id="A0A7J9UV09"/>
<proteinExistence type="predicted"/>
<accession>A0A7J9UV09</accession>
<evidence type="ECO:0000313" key="4">
    <source>
        <dbReference type="Proteomes" id="UP000429644"/>
    </source>
</evidence>
<keyword evidence="1" id="KW-0812">Transmembrane</keyword>
<sequence>MPRLRNERGAVNVIVALLAIPLIGFAAISIDVAAMWAERQQLQTGADAAALAIAQDCAHGNCGTPALTAQRMAEANVEDEDVRGQVVTPGLTPASGRVTVQTSGVRQHWFAPVIGADSTPLGARATASWGRPTGGTAVLPLALHKCELEAQIKRQGGSLTSSSPVVLTILRSKDLEKTGLPADWPCKRTNSGNPVPGGFGWLKTKPGTCQTTSAIGTNVEGSDPGNSLPSECGSTDIQALQNATVLLPIYNDYGGTGNNAWFDIIGYAAFNLRGYEFVGHGSGSWGVKCPKTVNTCISGQFVEFVDLSDAFRYGATAPNLGASVVALTE</sequence>
<feature type="transmembrane region" description="Helical" evidence="1">
    <location>
        <begin position="12"/>
        <end position="37"/>
    </location>
</feature>
<name>A0A7J9UV09_9MICO</name>
<feature type="domain" description="Putative Flp pilus-assembly TadG-like N-terminal" evidence="2">
    <location>
        <begin position="9"/>
        <end position="52"/>
    </location>
</feature>
<organism evidence="3 4">
    <name type="scientific">Georgenia ruanii</name>
    <dbReference type="NCBI Taxonomy" id="348442"/>
    <lineage>
        <taxon>Bacteria</taxon>
        <taxon>Bacillati</taxon>
        <taxon>Actinomycetota</taxon>
        <taxon>Actinomycetes</taxon>
        <taxon>Micrococcales</taxon>
        <taxon>Bogoriellaceae</taxon>
        <taxon>Georgenia</taxon>
    </lineage>
</organism>
<dbReference type="OrthoDB" id="5187898at2"/>
<protein>
    <recommendedName>
        <fullName evidence="2">Putative Flp pilus-assembly TadG-like N-terminal domain-containing protein</fullName>
    </recommendedName>
</protein>
<evidence type="ECO:0000259" key="2">
    <source>
        <dbReference type="Pfam" id="PF13400"/>
    </source>
</evidence>
<reference evidence="3 4" key="1">
    <citation type="submission" date="2019-10" db="EMBL/GenBank/DDBJ databases">
        <title>Georgenia wutianyii sp. nov. and Georgenia yuyongxinii sp. nov. isolated from plateau pika (Ochotona curzoniae) in the Qinghai-Tibet plateau of China.</title>
        <authorList>
            <person name="Tian Z."/>
        </authorList>
    </citation>
    <scope>NUCLEOTIDE SEQUENCE [LARGE SCALE GENOMIC DNA]</scope>
    <source>
        <strain evidence="3 4">JCM 15130</strain>
    </source>
</reference>
<comment type="caution">
    <text evidence="3">The sequence shown here is derived from an EMBL/GenBank/DDBJ whole genome shotgun (WGS) entry which is preliminary data.</text>
</comment>
<keyword evidence="1" id="KW-1133">Transmembrane helix</keyword>
<dbReference type="Proteomes" id="UP000429644">
    <property type="component" value="Unassembled WGS sequence"/>
</dbReference>
<dbReference type="Pfam" id="PF13400">
    <property type="entry name" value="Tad"/>
    <property type="match status" value="1"/>
</dbReference>
<keyword evidence="1" id="KW-0472">Membrane</keyword>
<dbReference type="RefSeq" id="WP_152230176.1">
    <property type="nucleotide sequence ID" value="NZ_BAAAOT010000004.1"/>
</dbReference>
<dbReference type="InterPro" id="IPR028087">
    <property type="entry name" value="Tad_N"/>
</dbReference>
<keyword evidence="4" id="KW-1185">Reference proteome</keyword>